<reference evidence="2 3" key="1">
    <citation type="journal article" date="2013" name="Appl. Environ. Microbiol.">
        <title>Genome analysis suggests that the soil oligotrophic bacterium Agromonas oligotrophica (Bradyrhizobium oligotrophicum) is a nitrogen-fixing symbiont of Aeschynomene indica.</title>
        <authorList>
            <person name="Okubo T."/>
            <person name="Fukushima S."/>
            <person name="Itakura M."/>
            <person name="Oshima K."/>
            <person name="Longtonglang A."/>
            <person name="Teaumroong N."/>
            <person name="Mitsui H."/>
            <person name="Hattori M."/>
            <person name="Hattori R."/>
            <person name="Hattori T."/>
            <person name="Minamisawa K."/>
        </authorList>
    </citation>
    <scope>NUCLEOTIDE SEQUENCE [LARGE SCALE GENOMIC DNA]</scope>
    <source>
        <strain evidence="2 3">S58</strain>
    </source>
</reference>
<dbReference type="OrthoDB" id="8250332at2"/>
<dbReference type="HOGENOM" id="CLU_186630_0_0_5"/>
<sequence length="94" mass="10688">MITILIVGAWCAFLLWRMRRAAEDAAEHVASGLARDPLYWVGSTMALTVLGLAMYMAHDHMGFTGVGRWFWVGELTLIVAALLIRRTLKWRYGY</sequence>
<keyword evidence="1" id="KW-1133">Transmembrane helix</keyword>
<gene>
    <name evidence="2" type="ORF">S58_10210</name>
</gene>
<dbReference type="PATRIC" id="fig|1245469.3.peg.1046"/>
<keyword evidence="1" id="KW-0472">Membrane</keyword>
<dbReference type="AlphaFoldDB" id="M4Z2Q3"/>
<organism evidence="2 3">
    <name type="scientific">Bradyrhizobium oligotrophicum S58</name>
    <dbReference type="NCBI Taxonomy" id="1245469"/>
    <lineage>
        <taxon>Bacteria</taxon>
        <taxon>Pseudomonadati</taxon>
        <taxon>Pseudomonadota</taxon>
        <taxon>Alphaproteobacteria</taxon>
        <taxon>Hyphomicrobiales</taxon>
        <taxon>Nitrobacteraceae</taxon>
        <taxon>Bradyrhizobium</taxon>
    </lineage>
</organism>
<keyword evidence="3" id="KW-1185">Reference proteome</keyword>
<evidence type="ECO:0000313" key="2">
    <source>
        <dbReference type="EMBL" id="BAM87032.1"/>
    </source>
</evidence>
<evidence type="ECO:0000313" key="3">
    <source>
        <dbReference type="Proteomes" id="UP000011841"/>
    </source>
</evidence>
<dbReference type="RefSeq" id="WP_015664167.1">
    <property type="nucleotide sequence ID" value="NC_020453.1"/>
</dbReference>
<name>M4Z2Q3_9BRAD</name>
<feature type="transmembrane region" description="Helical" evidence="1">
    <location>
        <begin position="37"/>
        <end position="57"/>
    </location>
</feature>
<keyword evidence="1" id="KW-0812">Transmembrane</keyword>
<dbReference type="GeneID" id="301814991"/>
<dbReference type="KEGG" id="aol:S58_10210"/>
<accession>M4Z2Q3</accession>
<protein>
    <submittedName>
        <fullName evidence="2">Uncharacterized protein</fullName>
    </submittedName>
</protein>
<evidence type="ECO:0000256" key="1">
    <source>
        <dbReference type="SAM" id="Phobius"/>
    </source>
</evidence>
<proteinExistence type="predicted"/>
<feature type="transmembrane region" description="Helical" evidence="1">
    <location>
        <begin position="69"/>
        <end position="88"/>
    </location>
</feature>
<dbReference type="Proteomes" id="UP000011841">
    <property type="component" value="Chromosome"/>
</dbReference>
<dbReference type="EMBL" id="AP012603">
    <property type="protein sequence ID" value="BAM87032.1"/>
    <property type="molecule type" value="Genomic_DNA"/>
</dbReference>